<sequence>TSLREELAAEGSYRVIALNRREYPMSEKYDPGNLQRVLLTPPVYFYLAKWGRLGYFQQATIVKLETNEKWSDKRFRIQKTDPKKVAYSKFWALEMIRKI</sequence>
<dbReference type="Proteomes" id="UP000474640">
    <property type="component" value="Unassembled WGS sequence"/>
</dbReference>
<feature type="non-terminal residue" evidence="1">
    <location>
        <position position="1"/>
    </location>
</feature>
<gene>
    <name evidence="1" type="ORF">TWF970_001397</name>
</gene>
<dbReference type="EMBL" id="JAABOJ010000012">
    <property type="protein sequence ID" value="KAF3282650.1"/>
    <property type="molecule type" value="Genomic_DNA"/>
</dbReference>
<evidence type="ECO:0000313" key="2">
    <source>
        <dbReference type="Proteomes" id="UP000474640"/>
    </source>
</evidence>
<comment type="caution">
    <text evidence="1">The sequence shown here is derived from an EMBL/GenBank/DDBJ whole genome shotgun (WGS) entry which is preliminary data.</text>
</comment>
<name>A0A7C8RDX0_ORBOL</name>
<protein>
    <submittedName>
        <fullName evidence="1">Uncharacterized protein</fullName>
    </submittedName>
</protein>
<evidence type="ECO:0000313" key="1">
    <source>
        <dbReference type="EMBL" id="KAF3282650.1"/>
    </source>
</evidence>
<proteinExistence type="predicted"/>
<dbReference type="AlphaFoldDB" id="A0A7C8RDX0"/>
<reference evidence="1 2" key="1">
    <citation type="submission" date="2020-01" db="EMBL/GenBank/DDBJ databases">
        <authorList>
            <person name="Palmer J.M."/>
        </authorList>
    </citation>
    <scope>NUCLEOTIDE SEQUENCE [LARGE SCALE GENOMIC DNA]</scope>
    <source>
        <strain evidence="1 2">TWF970</strain>
    </source>
</reference>
<accession>A0A7C8RDX0</accession>
<organism evidence="1 2">
    <name type="scientific">Orbilia oligospora</name>
    <name type="common">Nematode-trapping fungus</name>
    <name type="synonym">Arthrobotrys oligospora</name>
    <dbReference type="NCBI Taxonomy" id="2813651"/>
    <lineage>
        <taxon>Eukaryota</taxon>
        <taxon>Fungi</taxon>
        <taxon>Dikarya</taxon>
        <taxon>Ascomycota</taxon>
        <taxon>Pezizomycotina</taxon>
        <taxon>Orbiliomycetes</taxon>
        <taxon>Orbiliales</taxon>
        <taxon>Orbiliaceae</taxon>
        <taxon>Orbilia</taxon>
    </lineage>
</organism>